<accession>A0A1E3T9G0</accession>
<feature type="domain" description="DUF732" evidence="3">
    <location>
        <begin position="36"/>
        <end position="115"/>
    </location>
</feature>
<comment type="caution">
    <text evidence="4">The sequence shown here is derived from an EMBL/GenBank/DDBJ whole genome shotgun (WGS) entry which is preliminary data.</text>
</comment>
<gene>
    <name evidence="4" type="ORF">BHQ21_01155</name>
</gene>
<sequence>MFAGIITRASYLVATIAALCGATILQGGAAAANSSQDDHFVELLNQEGIGPISGVPALIDTAHQICALLGGGMPPDAVVQALVDNANVVTPGRDPGRVARSETLFLKAAVGAYCPGNPVAWTGRRRVVLASYPNEIQEPAPVPLPQVPNANKMTSPHVMAPAPPPKKAPPVVGPPAAGGGGNGGGTAGTTTQPPLEPGLITLAP</sequence>
<feature type="region of interest" description="Disordered" evidence="1">
    <location>
        <begin position="137"/>
        <end position="204"/>
    </location>
</feature>
<name>A0A1E3T9G0_9MYCO</name>
<evidence type="ECO:0000256" key="1">
    <source>
        <dbReference type="SAM" id="MobiDB-lite"/>
    </source>
</evidence>
<feature type="compositionally biased region" description="Pro residues" evidence="1">
    <location>
        <begin position="161"/>
        <end position="173"/>
    </location>
</feature>
<protein>
    <recommendedName>
        <fullName evidence="3">DUF732 domain-containing protein</fullName>
    </recommendedName>
</protein>
<feature type="signal peptide" evidence="2">
    <location>
        <begin position="1"/>
        <end position="29"/>
    </location>
</feature>
<dbReference type="EMBL" id="MIHC01000001">
    <property type="protein sequence ID" value="ODR11000.1"/>
    <property type="molecule type" value="Genomic_DNA"/>
</dbReference>
<dbReference type="AlphaFoldDB" id="A0A1E3T9G0"/>
<evidence type="ECO:0000259" key="3">
    <source>
        <dbReference type="Pfam" id="PF05305"/>
    </source>
</evidence>
<keyword evidence="2" id="KW-0732">Signal</keyword>
<dbReference type="RefSeq" id="WP_069398468.1">
    <property type="nucleotide sequence ID" value="NZ_JBKFED010000027.1"/>
</dbReference>
<proteinExistence type="predicted"/>
<evidence type="ECO:0000313" key="5">
    <source>
        <dbReference type="Proteomes" id="UP000094224"/>
    </source>
</evidence>
<evidence type="ECO:0000256" key="2">
    <source>
        <dbReference type="SAM" id="SignalP"/>
    </source>
</evidence>
<evidence type="ECO:0000313" key="4">
    <source>
        <dbReference type="EMBL" id="ODR11000.1"/>
    </source>
</evidence>
<keyword evidence="5" id="KW-1185">Reference proteome</keyword>
<organism evidence="4 5">
    <name type="scientific">Mycobacterium sherrisii</name>
    <dbReference type="NCBI Taxonomy" id="243061"/>
    <lineage>
        <taxon>Bacteria</taxon>
        <taxon>Bacillati</taxon>
        <taxon>Actinomycetota</taxon>
        <taxon>Actinomycetes</taxon>
        <taxon>Mycobacteriales</taxon>
        <taxon>Mycobacteriaceae</taxon>
        <taxon>Mycobacterium</taxon>
        <taxon>Mycobacterium simiae complex</taxon>
    </lineage>
</organism>
<dbReference type="STRING" id="243061.AWC25_21495"/>
<dbReference type="Proteomes" id="UP000094224">
    <property type="component" value="Unassembled WGS sequence"/>
</dbReference>
<reference evidence="5" key="1">
    <citation type="submission" date="2016-09" db="EMBL/GenBank/DDBJ databases">
        <authorList>
            <person name="Greninger A.L."/>
            <person name="Jerome K.R."/>
            <person name="Mcnair B."/>
            <person name="Wallis C."/>
            <person name="Fang F."/>
        </authorList>
    </citation>
    <scope>NUCLEOTIDE SEQUENCE [LARGE SCALE GENOMIC DNA]</scope>
    <source>
        <strain evidence="5">BC1_M4</strain>
    </source>
</reference>
<feature type="chain" id="PRO_5038740893" description="DUF732 domain-containing protein" evidence="2">
    <location>
        <begin position="30"/>
        <end position="204"/>
    </location>
</feature>
<feature type="compositionally biased region" description="Gly residues" evidence="1">
    <location>
        <begin position="176"/>
        <end position="187"/>
    </location>
</feature>
<dbReference type="InterPro" id="IPR007969">
    <property type="entry name" value="DUF732"/>
</dbReference>
<dbReference type="Pfam" id="PF05305">
    <property type="entry name" value="DUF732"/>
    <property type="match status" value="1"/>
</dbReference>